<dbReference type="Proteomes" id="UP000324222">
    <property type="component" value="Unassembled WGS sequence"/>
</dbReference>
<comment type="caution">
    <text evidence="3">The sequence shown here is derived from an EMBL/GenBank/DDBJ whole genome shotgun (WGS) entry which is preliminary data.</text>
</comment>
<proteinExistence type="predicted"/>
<sequence>MLKLVTLQGPYNTPIPIGPSIDGSFLPDHPVVLLKQGRYNKVDVISGNTKDDANGVGIVLFSENGKQVLQELNNNITKMGPILLAMTENENPTYLAQRVLFKYMPYNKDFNFTHEDEVALTQVC</sequence>
<dbReference type="AlphaFoldDB" id="A0A5B7D7V0"/>
<evidence type="ECO:0000259" key="2">
    <source>
        <dbReference type="Pfam" id="PF00135"/>
    </source>
</evidence>
<organism evidence="3 4">
    <name type="scientific">Portunus trituberculatus</name>
    <name type="common">Swimming crab</name>
    <name type="synonym">Neptunus trituberculatus</name>
    <dbReference type="NCBI Taxonomy" id="210409"/>
    <lineage>
        <taxon>Eukaryota</taxon>
        <taxon>Metazoa</taxon>
        <taxon>Ecdysozoa</taxon>
        <taxon>Arthropoda</taxon>
        <taxon>Crustacea</taxon>
        <taxon>Multicrustacea</taxon>
        <taxon>Malacostraca</taxon>
        <taxon>Eumalacostraca</taxon>
        <taxon>Eucarida</taxon>
        <taxon>Decapoda</taxon>
        <taxon>Pleocyemata</taxon>
        <taxon>Brachyura</taxon>
        <taxon>Eubrachyura</taxon>
        <taxon>Portunoidea</taxon>
        <taxon>Portunidae</taxon>
        <taxon>Portuninae</taxon>
        <taxon>Portunus</taxon>
    </lineage>
</organism>
<evidence type="ECO:0000256" key="1">
    <source>
        <dbReference type="ARBA" id="ARBA00023180"/>
    </source>
</evidence>
<name>A0A5B7D7V0_PORTR</name>
<dbReference type="EMBL" id="VSRR010000576">
    <property type="protein sequence ID" value="MPC17297.1"/>
    <property type="molecule type" value="Genomic_DNA"/>
</dbReference>
<accession>A0A5B7D7V0</accession>
<reference evidence="3 4" key="1">
    <citation type="submission" date="2019-05" db="EMBL/GenBank/DDBJ databases">
        <title>Another draft genome of Portunus trituberculatus and its Hox gene families provides insights of decapod evolution.</title>
        <authorList>
            <person name="Jeong J.-H."/>
            <person name="Song I."/>
            <person name="Kim S."/>
            <person name="Choi T."/>
            <person name="Kim D."/>
            <person name="Ryu S."/>
            <person name="Kim W."/>
        </authorList>
    </citation>
    <scope>NUCLEOTIDE SEQUENCE [LARGE SCALE GENOMIC DNA]</scope>
    <source>
        <tissue evidence="3">Muscle</tissue>
    </source>
</reference>
<dbReference type="Pfam" id="PF00135">
    <property type="entry name" value="COesterase"/>
    <property type="match status" value="1"/>
</dbReference>
<evidence type="ECO:0000313" key="4">
    <source>
        <dbReference type="Proteomes" id="UP000324222"/>
    </source>
</evidence>
<gene>
    <name evidence="3" type="primary">BCHE</name>
    <name evidence="3" type="ORF">E2C01_010148</name>
</gene>
<keyword evidence="1" id="KW-0325">Glycoprotein</keyword>
<feature type="domain" description="Carboxylesterase type B" evidence="2">
    <location>
        <begin position="8"/>
        <end position="110"/>
    </location>
</feature>
<protein>
    <submittedName>
        <fullName evidence="3">Cholinesterase</fullName>
    </submittedName>
</protein>
<keyword evidence="4" id="KW-1185">Reference proteome</keyword>
<dbReference type="Gene3D" id="3.40.50.1820">
    <property type="entry name" value="alpha/beta hydrolase"/>
    <property type="match status" value="1"/>
</dbReference>
<dbReference type="InterPro" id="IPR002018">
    <property type="entry name" value="CarbesteraseB"/>
</dbReference>
<dbReference type="SUPFAM" id="SSF53474">
    <property type="entry name" value="alpha/beta-Hydrolases"/>
    <property type="match status" value="1"/>
</dbReference>
<dbReference type="InterPro" id="IPR029058">
    <property type="entry name" value="AB_hydrolase_fold"/>
</dbReference>
<evidence type="ECO:0000313" key="3">
    <source>
        <dbReference type="EMBL" id="MPC17297.1"/>
    </source>
</evidence>
<dbReference type="OrthoDB" id="19653at2759"/>